<name>A0ACB7VXN8_DIOAL</name>
<dbReference type="EC" id="2.5.1.18" evidence="1"/>
<evidence type="ECO:0000313" key="2">
    <source>
        <dbReference type="Proteomes" id="UP000827976"/>
    </source>
</evidence>
<comment type="caution">
    <text evidence="1">The sequence shown here is derived from an EMBL/GenBank/DDBJ whole genome shotgun (WGS) entry which is preliminary data.</text>
</comment>
<gene>
    <name evidence="1" type="ORF">IHE45_06G055100</name>
</gene>
<reference evidence="2" key="1">
    <citation type="journal article" date="2022" name="Nat. Commun.">
        <title>Chromosome evolution and the genetic basis of agronomically important traits in greater yam.</title>
        <authorList>
            <person name="Bredeson J.V."/>
            <person name="Lyons J.B."/>
            <person name="Oniyinde I.O."/>
            <person name="Okereke N.R."/>
            <person name="Kolade O."/>
            <person name="Nnabue I."/>
            <person name="Nwadili C.O."/>
            <person name="Hribova E."/>
            <person name="Parker M."/>
            <person name="Nwogha J."/>
            <person name="Shu S."/>
            <person name="Carlson J."/>
            <person name="Kariba R."/>
            <person name="Muthemba S."/>
            <person name="Knop K."/>
            <person name="Barton G.J."/>
            <person name="Sherwood A.V."/>
            <person name="Lopez-Montes A."/>
            <person name="Asiedu R."/>
            <person name="Jamnadass R."/>
            <person name="Muchugi A."/>
            <person name="Goodstein D."/>
            <person name="Egesi C.N."/>
            <person name="Featherston J."/>
            <person name="Asfaw A."/>
            <person name="Simpson G.G."/>
            <person name="Dolezel J."/>
            <person name="Hendre P.S."/>
            <person name="Van Deynze A."/>
            <person name="Kumar P.L."/>
            <person name="Obidiegwu J.E."/>
            <person name="Bhattacharjee R."/>
            <person name="Rokhsar D.S."/>
        </authorList>
    </citation>
    <scope>NUCLEOTIDE SEQUENCE [LARGE SCALE GENOMIC DNA]</scope>
    <source>
        <strain evidence="2">cv. TDa95/00328</strain>
    </source>
</reference>
<dbReference type="Proteomes" id="UP000827976">
    <property type="component" value="Chromosome 6"/>
</dbReference>
<dbReference type="EMBL" id="CM037016">
    <property type="protein sequence ID" value="KAH7679388.1"/>
    <property type="molecule type" value="Genomic_DNA"/>
</dbReference>
<proteinExistence type="predicted"/>
<accession>A0ACB7VXN8</accession>
<keyword evidence="2" id="KW-1185">Reference proteome</keyword>
<evidence type="ECO:0000313" key="1">
    <source>
        <dbReference type="EMBL" id="KAH7679388.1"/>
    </source>
</evidence>
<sequence length="314" mass="36338">MDPFQHGTYFTSLIHDGTNLNDEVIGQSSPISPQVESTTKKRGGNFTLEEDLMIISAWLNISLDAVQGNEQKSKTYWQRVSQFFHEFKPKTCPSRSQNSLMNRWSAIQLATNKFCGCFAQIERLNRSGLTEKDKICDAKNLYKELHNSSFQYEHCWNELRYQPKWMEDSQAKKQKTKYNATPGSSVPSTADSINLGDDGGSYESLDRPPGRKAEKARLRKSKSKEGGGDAETSALLQLLAEMKEEKKVVNEKKFEMMEKCYLQEQRRLMQEKEKMQIEQLKEEDRIMSMDLGGMSSVQTEYYRRRQMEILEKKM</sequence>
<organism evidence="1 2">
    <name type="scientific">Dioscorea alata</name>
    <name type="common">Purple yam</name>
    <dbReference type="NCBI Taxonomy" id="55571"/>
    <lineage>
        <taxon>Eukaryota</taxon>
        <taxon>Viridiplantae</taxon>
        <taxon>Streptophyta</taxon>
        <taxon>Embryophyta</taxon>
        <taxon>Tracheophyta</taxon>
        <taxon>Spermatophyta</taxon>
        <taxon>Magnoliopsida</taxon>
        <taxon>Liliopsida</taxon>
        <taxon>Dioscoreales</taxon>
        <taxon>Dioscoreaceae</taxon>
        <taxon>Dioscorea</taxon>
    </lineage>
</organism>
<keyword evidence="1" id="KW-0808">Transferase</keyword>
<protein>
    <submittedName>
        <fullName evidence="1">Glutathione transferase protein</fullName>
        <ecNumber evidence="1">2.5.1.18</ecNumber>
    </submittedName>
</protein>